<keyword evidence="1" id="KW-1133">Transmembrane helix</keyword>
<evidence type="ECO:0000313" key="2">
    <source>
        <dbReference type="EMBL" id="VFU21056.1"/>
    </source>
</evidence>
<keyword evidence="1" id="KW-0812">Transmembrane</keyword>
<proteinExistence type="predicted"/>
<gene>
    <name evidence="2" type="ORF">SVIM_LOCUS10426</name>
</gene>
<dbReference type="EMBL" id="CAADRP010000002">
    <property type="protein sequence ID" value="VFU21056.1"/>
    <property type="molecule type" value="Genomic_DNA"/>
</dbReference>
<evidence type="ECO:0000256" key="1">
    <source>
        <dbReference type="SAM" id="Phobius"/>
    </source>
</evidence>
<accession>A0A6N2K0R8</accession>
<feature type="transmembrane region" description="Helical" evidence="1">
    <location>
        <begin position="6"/>
        <end position="27"/>
    </location>
</feature>
<sequence>MAGQLTSYLVTTLTSSITAYFHGYWLAAVRRALEKMKWCYRGKSFGEEEVKNNQLGGWCRLLWVRDFSFQFGEKLSLGNLEELKQNSNCSPSSQALFFGNCVFYWRETR</sequence>
<reference evidence="2" key="1">
    <citation type="submission" date="2019-03" db="EMBL/GenBank/DDBJ databases">
        <authorList>
            <person name="Mank J."/>
            <person name="Almeida P."/>
        </authorList>
    </citation>
    <scope>NUCLEOTIDE SEQUENCE</scope>
    <source>
        <strain evidence="2">78183</strain>
    </source>
</reference>
<organism evidence="2">
    <name type="scientific">Salix viminalis</name>
    <name type="common">Common osier</name>
    <name type="synonym">Basket willow</name>
    <dbReference type="NCBI Taxonomy" id="40686"/>
    <lineage>
        <taxon>Eukaryota</taxon>
        <taxon>Viridiplantae</taxon>
        <taxon>Streptophyta</taxon>
        <taxon>Embryophyta</taxon>
        <taxon>Tracheophyta</taxon>
        <taxon>Spermatophyta</taxon>
        <taxon>Magnoliopsida</taxon>
        <taxon>eudicotyledons</taxon>
        <taxon>Gunneridae</taxon>
        <taxon>Pentapetalae</taxon>
        <taxon>rosids</taxon>
        <taxon>fabids</taxon>
        <taxon>Malpighiales</taxon>
        <taxon>Salicaceae</taxon>
        <taxon>Saliceae</taxon>
        <taxon>Salix</taxon>
    </lineage>
</organism>
<keyword evidence="1" id="KW-0472">Membrane</keyword>
<protein>
    <submittedName>
        <fullName evidence="2">Uncharacterized protein</fullName>
    </submittedName>
</protein>
<dbReference type="AlphaFoldDB" id="A0A6N2K0R8"/>
<name>A0A6N2K0R8_SALVM</name>